<evidence type="ECO:0000313" key="3">
    <source>
        <dbReference type="Proteomes" id="UP001595607"/>
    </source>
</evidence>
<sequence length="316" mass="34640">MSDIRVIKPPTVPMPEGVTAHAVKSEDGAIIRVLHFGGTGERGTVLCVPGWAEPAEKYGEVALDLIDRGFDVWCMDPRGQGLSQRLREDDARGRFDSFDKHIADLSAVVDYLDADRLVILAHSMGGLVTLSWLAEGGKADAVVLSAPATRIFPAMWQRAGVRALAGALCSVGLKDMPLSKEGGEAMEFEGNTLTSDPERHAILRDLLIADEALTLPRTTPAMVAAMHRQQARLHQEGALDKLSVPVLIVSLPDDTWVDSSDHENIRKLARDWITITEVPGSKHEILMERDEYRDAFWDAFDAHIAAHLPQREADST</sequence>
<name>A0ABV7MBM5_9PROT</name>
<feature type="domain" description="Serine aminopeptidase S33" evidence="1">
    <location>
        <begin position="42"/>
        <end position="290"/>
    </location>
</feature>
<proteinExistence type="predicted"/>
<gene>
    <name evidence="2" type="ORF">ACFONP_03280</name>
</gene>
<dbReference type="InterPro" id="IPR022742">
    <property type="entry name" value="Hydrolase_4"/>
</dbReference>
<evidence type="ECO:0000259" key="1">
    <source>
        <dbReference type="Pfam" id="PF12146"/>
    </source>
</evidence>
<protein>
    <submittedName>
        <fullName evidence="2">Alpha/beta fold hydrolase</fullName>
    </submittedName>
</protein>
<dbReference type="InterPro" id="IPR029058">
    <property type="entry name" value="AB_hydrolase_fold"/>
</dbReference>
<dbReference type="PANTHER" id="PTHR11614">
    <property type="entry name" value="PHOSPHOLIPASE-RELATED"/>
    <property type="match status" value="1"/>
</dbReference>
<comment type="caution">
    <text evidence="2">The sequence shown here is derived from an EMBL/GenBank/DDBJ whole genome shotgun (WGS) entry which is preliminary data.</text>
</comment>
<dbReference type="Proteomes" id="UP001595607">
    <property type="component" value="Unassembled WGS sequence"/>
</dbReference>
<organism evidence="2 3">
    <name type="scientific">Parvularcula lutaonensis</name>
    <dbReference type="NCBI Taxonomy" id="491923"/>
    <lineage>
        <taxon>Bacteria</taxon>
        <taxon>Pseudomonadati</taxon>
        <taxon>Pseudomonadota</taxon>
        <taxon>Alphaproteobacteria</taxon>
        <taxon>Parvularculales</taxon>
        <taxon>Parvularculaceae</taxon>
        <taxon>Parvularcula</taxon>
    </lineage>
</organism>
<dbReference type="Gene3D" id="3.40.50.1820">
    <property type="entry name" value="alpha/beta hydrolase"/>
    <property type="match status" value="1"/>
</dbReference>
<reference evidence="3" key="1">
    <citation type="journal article" date="2019" name="Int. J. Syst. Evol. Microbiol.">
        <title>The Global Catalogue of Microorganisms (GCM) 10K type strain sequencing project: providing services to taxonomists for standard genome sequencing and annotation.</title>
        <authorList>
            <consortium name="The Broad Institute Genomics Platform"/>
            <consortium name="The Broad Institute Genome Sequencing Center for Infectious Disease"/>
            <person name="Wu L."/>
            <person name="Ma J."/>
        </authorList>
    </citation>
    <scope>NUCLEOTIDE SEQUENCE [LARGE SCALE GENOMIC DNA]</scope>
    <source>
        <strain evidence="3">KCTC 22245</strain>
    </source>
</reference>
<dbReference type="EMBL" id="JBHRVA010000002">
    <property type="protein sequence ID" value="MFC3301746.1"/>
    <property type="molecule type" value="Genomic_DNA"/>
</dbReference>
<keyword evidence="3" id="KW-1185">Reference proteome</keyword>
<dbReference type="SUPFAM" id="SSF53474">
    <property type="entry name" value="alpha/beta-Hydrolases"/>
    <property type="match status" value="1"/>
</dbReference>
<accession>A0ABV7MBM5</accession>
<dbReference type="GO" id="GO:0016787">
    <property type="term" value="F:hydrolase activity"/>
    <property type="evidence" value="ECO:0007669"/>
    <property type="project" value="UniProtKB-KW"/>
</dbReference>
<evidence type="ECO:0000313" key="2">
    <source>
        <dbReference type="EMBL" id="MFC3301746.1"/>
    </source>
</evidence>
<dbReference type="InterPro" id="IPR051044">
    <property type="entry name" value="MAG_DAG_Lipase"/>
</dbReference>
<dbReference type="Pfam" id="PF12146">
    <property type="entry name" value="Hydrolase_4"/>
    <property type="match status" value="1"/>
</dbReference>
<keyword evidence="2" id="KW-0378">Hydrolase</keyword>
<dbReference type="RefSeq" id="WP_189573348.1">
    <property type="nucleotide sequence ID" value="NZ_BMXU01000001.1"/>
</dbReference>